<dbReference type="AlphaFoldDB" id="A0AA88IAS5"/>
<sequence length="224" mass="25587">MTIDELTDTITDTIISAGQKVLGFKKFKEKKLNSIPGWNSAYQKAHTEKKQAENKVKRNPSTENRIELNKKLTKLRETIIQEKTARRTYLIEAKFKKSTFIRDLWRNLQAFVGKKKTRKECPILLRNGIPITSTQEKFNVLLDQFTEQAPEIAGHYQKTHSAKYNIPFEPFTASEAIQQTGRLKSRAMGPALIHNQMLRDLSPKTVDIITALFNNSAAISTVPK</sequence>
<organism evidence="1 2">
    <name type="scientific">Artemia franciscana</name>
    <name type="common">Brine shrimp</name>
    <name type="synonym">Artemia sanfranciscana</name>
    <dbReference type="NCBI Taxonomy" id="6661"/>
    <lineage>
        <taxon>Eukaryota</taxon>
        <taxon>Metazoa</taxon>
        <taxon>Ecdysozoa</taxon>
        <taxon>Arthropoda</taxon>
        <taxon>Crustacea</taxon>
        <taxon>Branchiopoda</taxon>
        <taxon>Anostraca</taxon>
        <taxon>Artemiidae</taxon>
        <taxon>Artemia</taxon>
    </lineage>
</organism>
<accession>A0AA88IAS5</accession>
<dbReference type="EMBL" id="JAVRJZ010000001">
    <property type="protein sequence ID" value="KAK2727585.1"/>
    <property type="molecule type" value="Genomic_DNA"/>
</dbReference>
<evidence type="ECO:0000313" key="1">
    <source>
        <dbReference type="EMBL" id="KAK2727585.1"/>
    </source>
</evidence>
<name>A0AA88IAS5_ARTSF</name>
<keyword evidence="2" id="KW-1185">Reference proteome</keyword>
<gene>
    <name evidence="1" type="ORF">QYM36_008161</name>
</gene>
<protein>
    <submittedName>
        <fullName evidence="1">Uncharacterized protein</fullName>
    </submittedName>
</protein>
<comment type="caution">
    <text evidence="1">The sequence shown here is derived from an EMBL/GenBank/DDBJ whole genome shotgun (WGS) entry which is preliminary data.</text>
</comment>
<reference evidence="1" key="1">
    <citation type="submission" date="2023-07" db="EMBL/GenBank/DDBJ databases">
        <title>Chromosome-level genome assembly of Artemia franciscana.</title>
        <authorList>
            <person name="Jo E."/>
        </authorList>
    </citation>
    <scope>NUCLEOTIDE SEQUENCE</scope>
    <source>
        <tissue evidence="1">Whole body</tissue>
    </source>
</reference>
<evidence type="ECO:0000313" key="2">
    <source>
        <dbReference type="Proteomes" id="UP001187531"/>
    </source>
</evidence>
<proteinExistence type="predicted"/>
<dbReference type="Proteomes" id="UP001187531">
    <property type="component" value="Unassembled WGS sequence"/>
</dbReference>